<evidence type="ECO:0000256" key="2">
    <source>
        <dbReference type="PROSITE-ProRule" id="PRU00708"/>
    </source>
</evidence>
<dbReference type="Pfam" id="PF01535">
    <property type="entry name" value="PPR"/>
    <property type="match status" value="2"/>
</dbReference>
<dbReference type="PANTHER" id="PTHR47939">
    <property type="entry name" value="MEMBRANE-ASSOCIATED SALT-INDUCIBLE PROTEIN-LIKE"/>
    <property type="match status" value="1"/>
</dbReference>
<dbReference type="InterPro" id="IPR002625">
    <property type="entry name" value="Smr_dom"/>
</dbReference>
<dbReference type="EMBL" id="CAXAMN010009668">
    <property type="protein sequence ID" value="CAK9029483.1"/>
    <property type="molecule type" value="Genomic_DNA"/>
</dbReference>
<name>A0ABP0KS04_9DINO</name>
<feature type="repeat" description="PPR" evidence="2">
    <location>
        <begin position="470"/>
        <end position="504"/>
    </location>
</feature>
<evidence type="ECO:0000256" key="1">
    <source>
        <dbReference type="ARBA" id="ARBA00022737"/>
    </source>
</evidence>
<evidence type="ECO:0000313" key="5">
    <source>
        <dbReference type="Proteomes" id="UP001642484"/>
    </source>
</evidence>
<accession>A0ABP0KS04</accession>
<dbReference type="InterPro" id="IPR036063">
    <property type="entry name" value="Smr_dom_sf"/>
</dbReference>
<dbReference type="Gene3D" id="1.25.40.10">
    <property type="entry name" value="Tetratricopeptide repeat domain"/>
    <property type="match status" value="3"/>
</dbReference>
<dbReference type="InterPro" id="IPR011990">
    <property type="entry name" value="TPR-like_helical_dom_sf"/>
</dbReference>
<dbReference type="NCBIfam" id="TIGR00756">
    <property type="entry name" value="PPR"/>
    <property type="match status" value="3"/>
</dbReference>
<feature type="repeat" description="PPR" evidence="2">
    <location>
        <begin position="156"/>
        <end position="190"/>
    </location>
</feature>
<proteinExistence type="predicted"/>
<dbReference type="Pfam" id="PF13812">
    <property type="entry name" value="PPR_3"/>
    <property type="match status" value="1"/>
</dbReference>
<dbReference type="InterPro" id="IPR050667">
    <property type="entry name" value="PPR-containing_protein"/>
</dbReference>
<protein>
    <recommendedName>
        <fullName evidence="3">Smr domain-containing protein</fullName>
    </recommendedName>
</protein>
<organism evidence="4 5">
    <name type="scientific">Durusdinium trenchii</name>
    <dbReference type="NCBI Taxonomy" id="1381693"/>
    <lineage>
        <taxon>Eukaryota</taxon>
        <taxon>Sar</taxon>
        <taxon>Alveolata</taxon>
        <taxon>Dinophyceae</taxon>
        <taxon>Suessiales</taxon>
        <taxon>Symbiodiniaceae</taxon>
        <taxon>Durusdinium</taxon>
    </lineage>
</organism>
<gene>
    <name evidence="4" type="ORF">CCMP2556_LOCUS17497</name>
</gene>
<dbReference type="Pfam" id="PF13041">
    <property type="entry name" value="PPR_2"/>
    <property type="match status" value="1"/>
</dbReference>
<evidence type="ECO:0000313" key="4">
    <source>
        <dbReference type="EMBL" id="CAK9029483.1"/>
    </source>
</evidence>
<dbReference type="SUPFAM" id="SSF160443">
    <property type="entry name" value="SMR domain-like"/>
    <property type="match status" value="1"/>
</dbReference>
<dbReference type="PANTHER" id="PTHR47939:SF13">
    <property type="entry name" value="OS03G0201400 PROTEIN"/>
    <property type="match status" value="1"/>
</dbReference>
<reference evidence="4 5" key="1">
    <citation type="submission" date="2024-02" db="EMBL/GenBank/DDBJ databases">
        <authorList>
            <person name="Chen Y."/>
            <person name="Shah S."/>
            <person name="Dougan E. K."/>
            <person name="Thang M."/>
            <person name="Chan C."/>
        </authorList>
    </citation>
    <scope>NUCLEOTIDE SEQUENCE [LARGE SCALE GENOMIC DNA]</scope>
</reference>
<evidence type="ECO:0000259" key="3">
    <source>
        <dbReference type="PROSITE" id="PS50828"/>
    </source>
</evidence>
<dbReference type="PROSITE" id="PS51375">
    <property type="entry name" value="PPR"/>
    <property type="match status" value="3"/>
</dbReference>
<dbReference type="Proteomes" id="UP001642484">
    <property type="component" value="Unassembled WGS sequence"/>
</dbReference>
<keyword evidence="1" id="KW-0677">Repeat</keyword>
<comment type="caution">
    <text evidence="4">The sequence shown here is derived from an EMBL/GenBank/DDBJ whole genome shotgun (WGS) entry which is preliminary data.</text>
</comment>
<dbReference type="InterPro" id="IPR002885">
    <property type="entry name" value="PPR_rpt"/>
</dbReference>
<dbReference type="Gene3D" id="3.30.1370.110">
    <property type="match status" value="1"/>
</dbReference>
<keyword evidence="5" id="KW-1185">Reference proteome</keyword>
<dbReference type="PROSITE" id="PS50828">
    <property type="entry name" value="SMR"/>
    <property type="match status" value="1"/>
</dbReference>
<feature type="repeat" description="PPR" evidence="2">
    <location>
        <begin position="331"/>
        <end position="365"/>
    </location>
</feature>
<feature type="domain" description="Smr" evidence="3">
    <location>
        <begin position="517"/>
        <end position="592"/>
    </location>
</feature>
<sequence length="629" mass="67897">MTAALHSTKERVGEDSDGVLKEAWRSSLGHLLLLQAATLRKDLVTLNLGLAALGAGQRWGQALCWLLESCSRVLHSADAVDQVTYGALLGARFPSALALKLLERMKQQDLEPNAVIHSAVLGACERDGNLAAVPGSLGALAQAGTDPRYNFLCMPDVVTYNATMDACARGQHWQKCLTLFNEMFHSILYPSIISYNTAIAACEHGPWDLALALLEDLQRQGLHARADTLSTAMSVCSKAQQAGVALQLLSKIPRHTPQRHLLIAYNTALNACARSQRWTWSLGLLEDMSRVDLSPDVVSFSSAVTACGKSQAWPMVLGLLEDLNTRSCAMNDYLCNAVMDSCSRSFQWQVALGLLQKMDEQKLQPSMVGTSLAVSTMAASGHETVALSLLQQRPMMRPDEAAYVGMMGACQEGALWTLALHLLDTGRSNVSGETSQQLCSLAMAASEASGQWESALAILAKMQDHGPQPNLVALNAAASALLNCGRLAEALALYREAEDNGLNAQWLDTGRFPSADLDLHCFPVELAKLAVMRQLLDLALQGPRSSGLLLVTGAGRHGGRPVLAPRLRPWLEELGLPVEDGDWFGTTGRLFLSETVLDKQWNIKVCDFGKTQEMPPMGVRGEDTAATCP</sequence>